<reference evidence="6" key="1">
    <citation type="submission" date="2020-05" db="EMBL/GenBank/DDBJ databases">
        <authorList>
            <person name="Chiriac C."/>
            <person name="Salcher M."/>
            <person name="Ghai R."/>
            <person name="Kavagutti S V."/>
        </authorList>
    </citation>
    <scope>NUCLEOTIDE SEQUENCE</scope>
</reference>
<dbReference type="EMBL" id="LR797028">
    <property type="protein sequence ID" value="CAB4182642.1"/>
    <property type="molecule type" value="Genomic_DNA"/>
</dbReference>
<evidence type="ECO:0000313" key="2">
    <source>
        <dbReference type="EMBL" id="CAB4170266.1"/>
    </source>
</evidence>
<dbReference type="EMBL" id="LR796949">
    <property type="protein sequence ID" value="CAB4177356.1"/>
    <property type="molecule type" value="Genomic_DNA"/>
</dbReference>
<dbReference type="EMBL" id="LR796856">
    <property type="protein sequence ID" value="CAB4170266.1"/>
    <property type="molecule type" value="Genomic_DNA"/>
</dbReference>
<organism evidence="6">
    <name type="scientific">uncultured Caudovirales phage</name>
    <dbReference type="NCBI Taxonomy" id="2100421"/>
    <lineage>
        <taxon>Viruses</taxon>
        <taxon>Duplodnaviria</taxon>
        <taxon>Heunggongvirae</taxon>
        <taxon>Uroviricota</taxon>
        <taxon>Caudoviricetes</taxon>
        <taxon>Peduoviridae</taxon>
        <taxon>Maltschvirus</taxon>
        <taxon>Maltschvirus maltsch</taxon>
    </lineage>
</organism>
<evidence type="ECO:0000313" key="3">
    <source>
        <dbReference type="EMBL" id="CAB4177356.1"/>
    </source>
</evidence>
<dbReference type="EMBL" id="LR797095">
    <property type="protein sequence ID" value="CAB4186450.1"/>
    <property type="molecule type" value="Genomic_DNA"/>
</dbReference>
<name>A0A6J5RY71_9CAUD</name>
<evidence type="ECO:0000313" key="7">
    <source>
        <dbReference type="EMBL" id="CAB4212660.1"/>
    </source>
</evidence>
<gene>
    <name evidence="4" type="ORF">UFOVP1088_14</name>
    <name evidence="5" type="ORF">UFOVP1149_49</name>
    <name evidence="6" type="ORF">UFOVP1330_36</name>
    <name evidence="7" type="ORF">UFOVP1441_30</name>
    <name evidence="1" type="ORF">UFOVP486_37</name>
    <name evidence="2" type="ORF">UFOVP911_18</name>
    <name evidence="3" type="ORF">UFOVP997_34</name>
</gene>
<evidence type="ECO:0000313" key="4">
    <source>
        <dbReference type="EMBL" id="CAB4182642.1"/>
    </source>
</evidence>
<sequence>MRTRNNIKLNEQEIKPVAPAVAGNTRAGKFLRDAVNRVDSVDIVTIGDSNTGYGEYGHTVGLDYAMRVGYGVQPYATPMQTTQYQDWGASNSRSESFYGNGVEIAFGETSGNCSKLSVGTFNANADATGFCSYIGFNPNVSITKQNGWRLDNAFVASGTTYLDTGANRNYVKLLTTSELNLGDCNLANPMNVSNIGAPQVGGVSAQYRFVYGTFATSGGSFKLRVMDSSLAQLGVSPTVVSTAGGYGYATTTVDFTTPTATYTSNVLDAGSIKTISASWAGQNQTGLTVNGPFVGMWQSIIRKNFKGYAVSNLIYHGGASAEMLATYVSGLNKNLESYLKEIKERQIEAGGSGRAIIKVMSGINESASDNVGGGIYTTASGIAAWQSIKTTVSTAWVAIGGSLKNLAFIFEMSQPYAYTYQSIFNSWNQKREIRIREANTWANNYAGDGNGACVVDINKFYNAFYIGQNRAAGVTTTTPLFGFGFAEYTGSGQEAHMNSSGSNGTVPISATARQNAYNSINMAVLNALIVSK</sequence>
<protein>
    <submittedName>
        <fullName evidence="6">Uncharacterized protein</fullName>
    </submittedName>
</protein>
<dbReference type="EMBL" id="LR797275">
    <property type="protein sequence ID" value="CAB4199317.1"/>
    <property type="molecule type" value="Genomic_DNA"/>
</dbReference>
<dbReference type="EMBL" id="LR797387">
    <property type="protein sequence ID" value="CAB4212660.1"/>
    <property type="molecule type" value="Genomic_DNA"/>
</dbReference>
<proteinExistence type="predicted"/>
<accession>A0A6J5RY71</accession>
<dbReference type="EMBL" id="LR796449">
    <property type="protein sequence ID" value="CAB4145750.1"/>
    <property type="molecule type" value="Genomic_DNA"/>
</dbReference>
<evidence type="ECO:0000313" key="1">
    <source>
        <dbReference type="EMBL" id="CAB4145750.1"/>
    </source>
</evidence>
<evidence type="ECO:0000313" key="6">
    <source>
        <dbReference type="EMBL" id="CAB4199317.1"/>
    </source>
</evidence>
<evidence type="ECO:0000313" key="5">
    <source>
        <dbReference type="EMBL" id="CAB4186450.1"/>
    </source>
</evidence>